<dbReference type="EMBL" id="CP023671">
    <property type="protein sequence ID" value="AYE34695.1"/>
    <property type="molecule type" value="Genomic_DNA"/>
</dbReference>
<gene>
    <name evidence="3" type="ORF">CP523_09930</name>
    <name evidence="4" type="ORF">NH397_02270</name>
</gene>
<dbReference type="Proteomes" id="UP001055437">
    <property type="component" value="Chromosome"/>
</dbReference>
<dbReference type="InterPro" id="IPR051691">
    <property type="entry name" value="Metab_Enz_Cyan_OpOx_G3PDH"/>
</dbReference>
<dbReference type="InterPro" id="IPR023753">
    <property type="entry name" value="FAD/NAD-binding_dom"/>
</dbReference>
<keyword evidence="1" id="KW-0560">Oxidoreductase</keyword>
<dbReference type="Gene3D" id="3.50.50.60">
    <property type="entry name" value="FAD/NAD(P)-binding domain"/>
    <property type="match status" value="2"/>
</dbReference>
<dbReference type="InterPro" id="IPR036188">
    <property type="entry name" value="FAD/NAD-bd_sf"/>
</dbReference>
<dbReference type="GO" id="GO:0016491">
    <property type="term" value="F:oxidoreductase activity"/>
    <property type="evidence" value="ECO:0007669"/>
    <property type="project" value="UniProtKB-KW"/>
</dbReference>
<dbReference type="Pfam" id="PF07992">
    <property type="entry name" value="Pyr_redox_2"/>
    <property type="match status" value="1"/>
</dbReference>
<dbReference type="PRINTS" id="PR00469">
    <property type="entry name" value="PNDRDTASEII"/>
</dbReference>
<evidence type="ECO:0000313" key="3">
    <source>
        <dbReference type="EMBL" id="AYE34695.1"/>
    </source>
</evidence>
<reference evidence="4" key="2">
    <citation type="submission" date="2022-06" db="EMBL/GenBank/DDBJ databases">
        <authorList>
            <person name="Holder M.E."/>
            <person name="Ajami N.J."/>
            <person name="Petrosino J.F."/>
        </authorList>
    </citation>
    <scope>NUCLEOTIDE SEQUENCE</scope>
    <source>
        <strain evidence="4">RMA 8861</strain>
    </source>
</reference>
<sequence length="316" mass="34705">MLQYDLVIIGGGASGLSAGVSALKEGIKKVLILERNSDLGGNLNLFIHRGFGEYYLNKKVTGPELSTHLIKDYKALGGEFKVDSQVLKVTNEKIVTFVSPEGGVVDIKANFIILASGCREKYTGNIIVPIHKYTGIFTIASAHKLVNFQGYLPGKEVVILGRNEWALLLARRLIIEGANIKALIDYSESGFITEDELKIIDGFHINIIENSRIIEISGKERIQNVVIENIANGVLSNIQCDSLILTVGYYPEIDFITKANIELDEEDVPEVCDYEISIKNIYACGTILHGESGVLNSGEEGYKVGKIVSEKIKSNR</sequence>
<proteinExistence type="predicted"/>
<dbReference type="AlphaFoldDB" id="A0A9N7PJI4"/>
<dbReference type="EMBL" id="CP099799">
    <property type="protein sequence ID" value="USS01289.1"/>
    <property type="molecule type" value="Genomic_DNA"/>
</dbReference>
<dbReference type="RefSeq" id="WP_066676533.1">
    <property type="nucleotide sequence ID" value="NZ_CABMIZ010000017.1"/>
</dbReference>
<organism evidence="3 5">
    <name type="scientific">Clostridium septicum</name>
    <dbReference type="NCBI Taxonomy" id="1504"/>
    <lineage>
        <taxon>Bacteria</taxon>
        <taxon>Bacillati</taxon>
        <taxon>Bacillota</taxon>
        <taxon>Clostridia</taxon>
        <taxon>Eubacteriales</taxon>
        <taxon>Clostridiaceae</taxon>
        <taxon>Clostridium</taxon>
    </lineage>
</organism>
<reference evidence="3 5" key="1">
    <citation type="submission" date="2017-09" db="EMBL/GenBank/DDBJ databases">
        <authorList>
            <person name="Thomas P."/>
            <person name="Seyboldt C."/>
        </authorList>
    </citation>
    <scope>NUCLEOTIDE SEQUENCE [LARGE SCALE GENOMIC DNA]</scope>
    <source>
        <strain evidence="3 5">DSM 7534</strain>
    </source>
</reference>
<keyword evidence="6" id="KW-1185">Reference proteome</keyword>
<evidence type="ECO:0000313" key="6">
    <source>
        <dbReference type="Proteomes" id="UP001055437"/>
    </source>
</evidence>
<evidence type="ECO:0000259" key="2">
    <source>
        <dbReference type="Pfam" id="PF07992"/>
    </source>
</evidence>
<dbReference type="PANTHER" id="PTHR42949">
    <property type="entry name" value="ANAEROBIC GLYCEROL-3-PHOSPHATE DEHYDROGENASE SUBUNIT B"/>
    <property type="match status" value="1"/>
</dbReference>
<evidence type="ECO:0000256" key="1">
    <source>
        <dbReference type="ARBA" id="ARBA00023002"/>
    </source>
</evidence>
<protein>
    <submittedName>
        <fullName evidence="4">NAD(P)-binding domain-containing protein</fullName>
    </submittedName>
    <submittedName>
        <fullName evidence="3">tRNA uridine 5-carboxymethylaminomethyl modification protein</fullName>
    </submittedName>
</protein>
<dbReference type="PRINTS" id="PR00368">
    <property type="entry name" value="FADPNR"/>
</dbReference>
<dbReference type="KEGG" id="csep:CP523_09930"/>
<dbReference type="Proteomes" id="UP000280586">
    <property type="component" value="Chromosome"/>
</dbReference>
<dbReference type="OrthoDB" id="9776839at2"/>
<accession>A0A9N7PJI4</accession>
<dbReference type="GeneID" id="303560997"/>
<dbReference type="PANTHER" id="PTHR42949:SF3">
    <property type="entry name" value="ANAEROBIC GLYCEROL-3-PHOSPHATE DEHYDROGENASE SUBUNIT B"/>
    <property type="match status" value="1"/>
</dbReference>
<name>A0A9N7PJI4_CLOSE</name>
<evidence type="ECO:0000313" key="4">
    <source>
        <dbReference type="EMBL" id="USS01289.1"/>
    </source>
</evidence>
<evidence type="ECO:0000313" key="5">
    <source>
        <dbReference type="Proteomes" id="UP000280586"/>
    </source>
</evidence>
<dbReference type="SUPFAM" id="SSF51905">
    <property type="entry name" value="FAD/NAD(P)-binding domain"/>
    <property type="match status" value="1"/>
</dbReference>
<feature type="domain" description="FAD/NAD(P)-binding" evidence="2">
    <location>
        <begin position="4"/>
        <end position="288"/>
    </location>
</feature>